<dbReference type="Pfam" id="PF00950">
    <property type="entry name" value="ABC-3"/>
    <property type="match status" value="1"/>
</dbReference>
<dbReference type="InterPro" id="IPR037294">
    <property type="entry name" value="ABC_BtuC-like"/>
</dbReference>
<dbReference type="EMBL" id="VSSQ01020100">
    <property type="protein sequence ID" value="MPM64703.1"/>
    <property type="molecule type" value="Genomic_DNA"/>
</dbReference>
<feature type="transmembrane region" description="Helical" evidence="6">
    <location>
        <begin position="121"/>
        <end position="151"/>
    </location>
</feature>
<dbReference type="GO" id="GO:0055085">
    <property type="term" value="P:transmembrane transport"/>
    <property type="evidence" value="ECO:0007669"/>
    <property type="project" value="InterPro"/>
</dbReference>
<keyword evidence="5 6" id="KW-0472">Membrane</keyword>
<feature type="transmembrane region" description="Helical" evidence="6">
    <location>
        <begin position="54"/>
        <end position="79"/>
    </location>
</feature>
<feature type="transmembrane region" description="Helical" evidence="6">
    <location>
        <begin position="91"/>
        <end position="109"/>
    </location>
</feature>
<feature type="transmembrane region" description="Helical" evidence="6">
    <location>
        <begin position="247"/>
        <end position="267"/>
    </location>
</feature>
<dbReference type="GO" id="GO:0010043">
    <property type="term" value="P:response to zinc ion"/>
    <property type="evidence" value="ECO:0007669"/>
    <property type="project" value="TreeGrafter"/>
</dbReference>
<keyword evidence="3 6" id="KW-0812">Transmembrane</keyword>
<dbReference type="InterPro" id="IPR001626">
    <property type="entry name" value="ABC_TroCD"/>
</dbReference>
<organism evidence="7">
    <name type="scientific">bioreactor metagenome</name>
    <dbReference type="NCBI Taxonomy" id="1076179"/>
    <lineage>
        <taxon>unclassified sequences</taxon>
        <taxon>metagenomes</taxon>
        <taxon>ecological metagenomes</taxon>
    </lineage>
</organism>
<comment type="subcellular location">
    <subcellularLocation>
        <location evidence="1">Membrane</location>
        <topology evidence="1">Multi-pass membrane protein</topology>
    </subcellularLocation>
</comment>
<proteinExistence type="inferred from homology"/>
<evidence type="ECO:0000256" key="3">
    <source>
        <dbReference type="ARBA" id="ARBA00022692"/>
    </source>
</evidence>
<evidence type="ECO:0000313" key="7">
    <source>
        <dbReference type="EMBL" id="MPM64703.1"/>
    </source>
</evidence>
<gene>
    <name evidence="7" type="primary">znuB_20</name>
    <name evidence="7" type="ORF">SDC9_111591</name>
</gene>
<feature type="transmembrane region" description="Helical" evidence="6">
    <location>
        <begin position="12"/>
        <end position="33"/>
    </location>
</feature>
<sequence>MLNEFFQYDFIQNAVIVGCIISLICSILGVFVIQRKMSFLGAGLSHSTLGGIGLALLLGIEPLYIALPFTLIVAALITLLDNKTKIEFDTAIGILFSVSTALGIIFISLKDGYVGDTYSYIFGSILAVSNTDILMSVIFIFIFFIILFIFWKEWAYISFDQELAKSDGININISNNILSMLLAVTIVLAIKLIGIVLISAFLILPPATARLYAKTFSQMTILSIIFGLSATLVGLYISFMIDFPSGATIIIIQSIFFATSIIISKLYKSGS</sequence>
<comment type="caution">
    <text evidence="7">The sequence shown here is derived from an EMBL/GenBank/DDBJ whole genome shotgun (WGS) entry which is preliminary data.</text>
</comment>
<dbReference type="SUPFAM" id="SSF81345">
    <property type="entry name" value="ABC transporter involved in vitamin B12 uptake, BtuC"/>
    <property type="match status" value="1"/>
</dbReference>
<dbReference type="PANTHER" id="PTHR30477">
    <property type="entry name" value="ABC-TRANSPORTER METAL-BINDING PROTEIN"/>
    <property type="match status" value="1"/>
</dbReference>
<dbReference type="AlphaFoldDB" id="A0A645BN57"/>
<dbReference type="GO" id="GO:0043190">
    <property type="term" value="C:ATP-binding cassette (ABC) transporter complex"/>
    <property type="evidence" value="ECO:0007669"/>
    <property type="project" value="InterPro"/>
</dbReference>
<evidence type="ECO:0000256" key="4">
    <source>
        <dbReference type="ARBA" id="ARBA00022989"/>
    </source>
</evidence>
<evidence type="ECO:0000256" key="1">
    <source>
        <dbReference type="ARBA" id="ARBA00004141"/>
    </source>
</evidence>
<keyword evidence="4 6" id="KW-1133">Transmembrane helix</keyword>
<evidence type="ECO:0000256" key="2">
    <source>
        <dbReference type="ARBA" id="ARBA00008034"/>
    </source>
</evidence>
<accession>A0A645BN57</accession>
<evidence type="ECO:0000256" key="5">
    <source>
        <dbReference type="ARBA" id="ARBA00023136"/>
    </source>
</evidence>
<comment type="similarity">
    <text evidence="2">Belongs to the ABC-3 integral membrane protein family.</text>
</comment>
<feature type="transmembrane region" description="Helical" evidence="6">
    <location>
        <begin position="177"/>
        <end position="204"/>
    </location>
</feature>
<reference evidence="7" key="1">
    <citation type="submission" date="2019-08" db="EMBL/GenBank/DDBJ databases">
        <authorList>
            <person name="Kucharzyk K."/>
            <person name="Murdoch R.W."/>
            <person name="Higgins S."/>
            <person name="Loffler F."/>
        </authorList>
    </citation>
    <scope>NUCLEOTIDE SEQUENCE</scope>
</reference>
<evidence type="ECO:0000256" key="6">
    <source>
        <dbReference type="SAM" id="Phobius"/>
    </source>
</evidence>
<feature type="transmembrane region" description="Helical" evidence="6">
    <location>
        <begin position="216"/>
        <end position="241"/>
    </location>
</feature>
<name>A0A645BN57_9ZZZZ</name>
<protein>
    <submittedName>
        <fullName evidence="7">High-affinity zinc uptake system membrane protein ZnuB</fullName>
    </submittedName>
</protein>
<dbReference type="PANTHER" id="PTHR30477:SF0">
    <property type="entry name" value="METAL TRANSPORT SYSTEM MEMBRANE PROTEIN TM_0125-RELATED"/>
    <property type="match status" value="1"/>
</dbReference>
<dbReference type="Gene3D" id="1.10.3470.10">
    <property type="entry name" value="ABC transporter involved in vitamin B12 uptake, BtuC"/>
    <property type="match status" value="1"/>
</dbReference>